<evidence type="ECO:0000256" key="1">
    <source>
        <dbReference type="SAM" id="Phobius"/>
    </source>
</evidence>
<keyword evidence="3" id="KW-1185">Reference proteome</keyword>
<protein>
    <submittedName>
        <fullName evidence="2">Uncharacterized protein</fullName>
    </submittedName>
</protein>
<dbReference type="RefSeq" id="WP_160202589.1">
    <property type="nucleotide sequence ID" value="NZ_QXWK01000022.1"/>
</dbReference>
<organism evidence="2 3">
    <name type="scientific">Anaerotruncus colihominis</name>
    <dbReference type="NCBI Taxonomy" id="169435"/>
    <lineage>
        <taxon>Bacteria</taxon>
        <taxon>Bacillati</taxon>
        <taxon>Bacillota</taxon>
        <taxon>Clostridia</taxon>
        <taxon>Eubacteriales</taxon>
        <taxon>Oscillospiraceae</taxon>
        <taxon>Anaerotruncus</taxon>
    </lineage>
</organism>
<dbReference type="AlphaFoldDB" id="A0A845QJK5"/>
<dbReference type="Proteomes" id="UP000446866">
    <property type="component" value="Unassembled WGS sequence"/>
</dbReference>
<keyword evidence="1" id="KW-0812">Transmembrane</keyword>
<reference evidence="2 3" key="1">
    <citation type="submission" date="2018-08" db="EMBL/GenBank/DDBJ databases">
        <title>Murine metabolic-syndrome-specific gut microbial biobank.</title>
        <authorList>
            <person name="Liu C."/>
        </authorList>
    </citation>
    <scope>NUCLEOTIDE SEQUENCE [LARGE SCALE GENOMIC DNA]</scope>
    <source>
        <strain evidence="2 3">28</strain>
    </source>
</reference>
<keyword evidence="1" id="KW-1133">Transmembrane helix</keyword>
<keyword evidence="1" id="KW-0472">Membrane</keyword>
<proteinExistence type="predicted"/>
<evidence type="ECO:0000313" key="2">
    <source>
        <dbReference type="EMBL" id="NBH62300.1"/>
    </source>
</evidence>
<accession>A0A845QJK5</accession>
<sequence length="100" mass="11162">MSLYGKKANLVQERQEQEQLKEKYGIEDETHQVEVKVTNNTVHYIFYALGLTARVAATISIAVLAATGVVAWTFPACREEVLKVTLEAWEYIVQGFKGGA</sequence>
<comment type="caution">
    <text evidence="2">The sequence shown here is derived from an EMBL/GenBank/DDBJ whole genome shotgun (WGS) entry which is preliminary data.</text>
</comment>
<name>A0A845QJK5_9FIRM</name>
<feature type="transmembrane region" description="Helical" evidence="1">
    <location>
        <begin position="44"/>
        <end position="74"/>
    </location>
</feature>
<gene>
    <name evidence="2" type="ORF">D0435_11615</name>
</gene>
<evidence type="ECO:0000313" key="3">
    <source>
        <dbReference type="Proteomes" id="UP000446866"/>
    </source>
</evidence>
<dbReference type="EMBL" id="QXWK01000022">
    <property type="protein sequence ID" value="NBH62300.1"/>
    <property type="molecule type" value="Genomic_DNA"/>
</dbReference>